<feature type="non-terminal residue" evidence="1">
    <location>
        <position position="69"/>
    </location>
</feature>
<evidence type="ECO:0000313" key="2">
    <source>
        <dbReference type="Proteomes" id="UP001642487"/>
    </source>
</evidence>
<organism evidence="1 2">
    <name type="scientific">Citrullus colocynthis</name>
    <name type="common">colocynth</name>
    <dbReference type="NCBI Taxonomy" id="252529"/>
    <lineage>
        <taxon>Eukaryota</taxon>
        <taxon>Viridiplantae</taxon>
        <taxon>Streptophyta</taxon>
        <taxon>Embryophyta</taxon>
        <taxon>Tracheophyta</taxon>
        <taxon>Spermatophyta</taxon>
        <taxon>Magnoliopsida</taxon>
        <taxon>eudicotyledons</taxon>
        <taxon>Gunneridae</taxon>
        <taxon>Pentapetalae</taxon>
        <taxon>rosids</taxon>
        <taxon>fabids</taxon>
        <taxon>Cucurbitales</taxon>
        <taxon>Cucurbitaceae</taxon>
        <taxon>Benincaseae</taxon>
        <taxon>Citrullus</taxon>
    </lineage>
</organism>
<evidence type="ECO:0000313" key="1">
    <source>
        <dbReference type="EMBL" id="CAK9323999.1"/>
    </source>
</evidence>
<dbReference type="Proteomes" id="UP001642487">
    <property type="component" value="Chromosome 6"/>
</dbReference>
<reference evidence="1 2" key="1">
    <citation type="submission" date="2024-03" db="EMBL/GenBank/DDBJ databases">
        <authorList>
            <person name="Gkanogiannis A."/>
            <person name="Becerra Lopez-Lavalle L."/>
        </authorList>
    </citation>
    <scope>NUCLEOTIDE SEQUENCE [LARGE SCALE GENOMIC DNA]</scope>
</reference>
<dbReference type="EMBL" id="OZ021740">
    <property type="protein sequence ID" value="CAK9323999.1"/>
    <property type="molecule type" value="Genomic_DNA"/>
</dbReference>
<gene>
    <name evidence="1" type="ORF">CITCOLO1_LOCUS16215</name>
</gene>
<proteinExistence type="predicted"/>
<accession>A0ABP0YTY9</accession>
<sequence>MLTAGVRSSSPLATMPVPQSITIICLAVLPRHSKFHLPPSSIPPFISFATQLDSTSHCHQPLVTAINAS</sequence>
<keyword evidence="2" id="KW-1185">Reference proteome</keyword>
<name>A0ABP0YTY9_9ROSI</name>
<protein>
    <submittedName>
        <fullName evidence="1">Uncharacterized protein</fullName>
    </submittedName>
</protein>